<name>U2P7H0_9BACT</name>
<keyword evidence="2" id="KW-1185">Reference proteome</keyword>
<gene>
    <name evidence="1" type="ORF">HMPREF9135_0385</name>
</gene>
<dbReference type="Proteomes" id="UP000016648">
    <property type="component" value="Unassembled WGS sequence"/>
</dbReference>
<sequence>MDFAKMMQTGAMKACFQMAECSLSHAKVIKKTGKISLM</sequence>
<organism evidence="1 2">
    <name type="scientific">Segatella baroniae F0067</name>
    <dbReference type="NCBI Taxonomy" id="1115809"/>
    <lineage>
        <taxon>Bacteria</taxon>
        <taxon>Pseudomonadati</taxon>
        <taxon>Bacteroidota</taxon>
        <taxon>Bacteroidia</taxon>
        <taxon>Bacteroidales</taxon>
        <taxon>Prevotellaceae</taxon>
        <taxon>Segatella</taxon>
    </lineage>
</organism>
<accession>U2P7H0</accession>
<evidence type="ECO:0000313" key="1">
    <source>
        <dbReference type="EMBL" id="ERK40096.1"/>
    </source>
</evidence>
<dbReference type="AlphaFoldDB" id="U2P7H0"/>
<comment type="caution">
    <text evidence="1">The sequence shown here is derived from an EMBL/GenBank/DDBJ whole genome shotgun (WGS) entry which is preliminary data.</text>
</comment>
<proteinExistence type="predicted"/>
<dbReference type="EMBL" id="AWEY01000008">
    <property type="protein sequence ID" value="ERK40096.1"/>
    <property type="molecule type" value="Genomic_DNA"/>
</dbReference>
<protein>
    <submittedName>
        <fullName evidence="1">Uncharacterized protein</fullName>
    </submittedName>
</protein>
<reference evidence="1 2" key="1">
    <citation type="submission" date="2013-08" db="EMBL/GenBank/DDBJ databases">
        <authorList>
            <person name="Durkin A.S."/>
            <person name="Haft D.R."/>
            <person name="McCorrison J."/>
            <person name="Torralba M."/>
            <person name="Gillis M."/>
            <person name="Haft D.H."/>
            <person name="Methe B."/>
            <person name="Sutton G."/>
            <person name="Nelson K.E."/>
        </authorList>
    </citation>
    <scope>NUCLEOTIDE SEQUENCE [LARGE SCALE GENOMIC DNA]</scope>
    <source>
        <strain evidence="1 2">F0067</strain>
    </source>
</reference>
<evidence type="ECO:0000313" key="2">
    <source>
        <dbReference type="Proteomes" id="UP000016648"/>
    </source>
</evidence>
<dbReference type="PATRIC" id="fig|1115809.3.peg.874"/>